<dbReference type="FunFam" id="3.30.160.60:FF:000912">
    <property type="entry name" value="Zinc finger protein 660"/>
    <property type="match status" value="1"/>
</dbReference>
<feature type="domain" description="C2H2-type" evidence="12">
    <location>
        <begin position="210"/>
        <end position="237"/>
    </location>
</feature>
<dbReference type="PROSITE" id="PS50157">
    <property type="entry name" value="ZINC_FINGER_C2H2_2"/>
    <property type="match status" value="3"/>
</dbReference>
<keyword evidence="3" id="KW-0677">Repeat</keyword>
<dbReference type="InterPro" id="IPR013087">
    <property type="entry name" value="Znf_C2H2_type"/>
</dbReference>
<keyword evidence="5" id="KW-0862">Zinc</keyword>
<dbReference type="InterPro" id="IPR036236">
    <property type="entry name" value="Znf_C2H2_sf"/>
</dbReference>
<dbReference type="Gene3D" id="3.30.160.60">
    <property type="entry name" value="Classic Zinc Finger"/>
    <property type="match status" value="4"/>
</dbReference>
<dbReference type="Pfam" id="PF13894">
    <property type="entry name" value="zf-C2H2_4"/>
    <property type="match status" value="1"/>
</dbReference>
<dbReference type="SMART" id="SM00355">
    <property type="entry name" value="ZnF_C2H2"/>
    <property type="match status" value="3"/>
</dbReference>
<feature type="domain" description="C2H2-type" evidence="12">
    <location>
        <begin position="238"/>
        <end position="265"/>
    </location>
</feature>
<dbReference type="PANTHER" id="PTHR23235:SF178">
    <property type="entry name" value="C2H2-TYPE DOMAIN-CONTAINING PROTEIN-RELATED"/>
    <property type="match status" value="1"/>
</dbReference>
<evidence type="ECO:0000256" key="8">
    <source>
        <dbReference type="ARBA" id="ARBA00023242"/>
    </source>
</evidence>
<evidence type="ECO:0000256" key="5">
    <source>
        <dbReference type="ARBA" id="ARBA00022833"/>
    </source>
</evidence>
<feature type="signal peptide" evidence="11">
    <location>
        <begin position="1"/>
        <end position="20"/>
    </location>
</feature>
<evidence type="ECO:0000256" key="6">
    <source>
        <dbReference type="ARBA" id="ARBA00023015"/>
    </source>
</evidence>
<keyword evidence="4 9" id="KW-0863">Zinc-finger</keyword>
<protein>
    <recommendedName>
        <fullName evidence="12">C2H2-type domain-containing protein</fullName>
    </recommendedName>
</protein>
<evidence type="ECO:0000256" key="1">
    <source>
        <dbReference type="ARBA" id="ARBA00004123"/>
    </source>
</evidence>
<dbReference type="FunFam" id="3.30.160.60:FF:000099">
    <property type="entry name" value="Zinc finger protein 79"/>
    <property type="match status" value="1"/>
</dbReference>
<keyword evidence="2" id="KW-0479">Metal-binding</keyword>
<evidence type="ECO:0000256" key="4">
    <source>
        <dbReference type="ARBA" id="ARBA00022771"/>
    </source>
</evidence>
<accession>A0A3P9KIL6</accession>
<dbReference type="GO" id="GO:0005634">
    <property type="term" value="C:nucleus"/>
    <property type="evidence" value="ECO:0007669"/>
    <property type="project" value="UniProtKB-SubCell"/>
</dbReference>
<dbReference type="Pfam" id="PF13465">
    <property type="entry name" value="zf-H2C2_2"/>
    <property type="match status" value="1"/>
</dbReference>
<dbReference type="Proteomes" id="UP000265180">
    <property type="component" value="Chromosome 13"/>
</dbReference>
<feature type="chain" id="PRO_5018013335" description="C2H2-type domain-containing protein" evidence="11">
    <location>
        <begin position="21"/>
        <end position="362"/>
    </location>
</feature>
<evidence type="ECO:0000313" key="14">
    <source>
        <dbReference type="Proteomes" id="UP000265180"/>
    </source>
</evidence>
<name>A0A3P9KIL6_ORYLA</name>
<dbReference type="PANTHER" id="PTHR23235">
    <property type="entry name" value="KRUEPPEL-LIKE TRANSCRIPTION FACTOR"/>
    <property type="match status" value="1"/>
</dbReference>
<reference evidence="13" key="4">
    <citation type="submission" date="2025-09" db="UniProtKB">
        <authorList>
            <consortium name="Ensembl"/>
        </authorList>
    </citation>
    <scope>IDENTIFICATION</scope>
    <source>
        <strain evidence="13">HNI</strain>
    </source>
</reference>
<evidence type="ECO:0000256" key="9">
    <source>
        <dbReference type="PROSITE-ProRule" id="PRU00042"/>
    </source>
</evidence>
<evidence type="ECO:0000256" key="3">
    <source>
        <dbReference type="ARBA" id="ARBA00022737"/>
    </source>
</evidence>
<dbReference type="PROSITE" id="PS00028">
    <property type="entry name" value="ZINC_FINGER_C2H2_1"/>
    <property type="match status" value="3"/>
</dbReference>
<feature type="domain" description="C2H2-type" evidence="12">
    <location>
        <begin position="182"/>
        <end position="209"/>
    </location>
</feature>
<sequence length="362" mass="40656">MGLNRVVARALLAVTHVGVGHLFSSADLTPKGAMYPCCRLWQWYTSRRSKNESIVRLLIAQMHLSGCDDICLRFLPTDVYACSIISRPLPFHAFSHLQWLSLFFSHALAASQTDERKRRDRSHAQSVDSSQMSESQCNSDVGINFTNSTLVKRPKRSSSKKIPSSVKSGEISRIVSNLFKPFSCKECTKRFSCISALNRHMKTHTGEKPYSCNECTKRFSRKSALKIHTRTHTGEKPFSCKECTKRFSCISALNRHMKTHTGEKPFSCKECTKRFSCISANRELKSLQYVLGLLPGPPPSGTCPEHLPRSHPDQMAEPPQLGSFNVKEKRFYSKLSVGDRASQPISKGAPSHPTEEGLFRSL</sequence>
<proteinExistence type="predicted"/>
<keyword evidence="6" id="KW-0805">Transcription regulation</keyword>
<dbReference type="AlphaFoldDB" id="A0A3P9KIL6"/>
<organism evidence="13 14">
    <name type="scientific">Oryzias latipes</name>
    <name type="common">Japanese rice fish</name>
    <name type="synonym">Japanese killifish</name>
    <dbReference type="NCBI Taxonomy" id="8090"/>
    <lineage>
        <taxon>Eukaryota</taxon>
        <taxon>Metazoa</taxon>
        <taxon>Chordata</taxon>
        <taxon>Craniata</taxon>
        <taxon>Vertebrata</taxon>
        <taxon>Euteleostomi</taxon>
        <taxon>Actinopterygii</taxon>
        <taxon>Neopterygii</taxon>
        <taxon>Teleostei</taxon>
        <taxon>Neoteleostei</taxon>
        <taxon>Acanthomorphata</taxon>
        <taxon>Ovalentaria</taxon>
        <taxon>Atherinomorphae</taxon>
        <taxon>Beloniformes</taxon>
        <taxon>Adrianichthyidae</taxon>
        <taxon>Oryziinae</taxon>
        <taxon>Oryzias</taxon>
    </lineage>
</organism>
<reference evidence="13" key="3">
    <citation type="submission" date="2025-08" db="UniProtKB">
        <authorList>
            <consortium name="Ensembl"/>
        </authorList>
    </citation>
    <scope>IDENTIFICATION</scope>
    <source>
        <strain evidence="13">HNI</strain>
    </source>
</reference>
<keyword evidence="11" id="KW-0732">Signal</keyword>
<dbReference type="Ensembl" id="ENSORLT00020001448.1">
    <property type="protein sequence ID" value="ENSORLP00020008272.1"/>
    <property type="gene ID" value="ENSORLG00020009180.1"/>
</dbReference>
<feature type="compositionally biased region" description="Polar residues" evidence="10">
    <location>
        <begin position="124"/>
        <end position="141"/>
    </location>
</feature>
<evidence type="ECO:0000256" key="2">
    <source>
        <dbReference type="ARBA" id="ARBA00022723"/>
    </source>
</evidence>
<dbReference type="SUPFAM" id="SSF57667">
    <property type="entry name" value="beta-beta-alpha zinc fingers"/>
    <property type="match status" value="2"/>
</dbReference>
<evidence type="ECO:0000256" key="11">
    <source>
        <dbReference type="SAM" id="SignalP"/>
    </source>
</evidence>
<dbReference type="FunFam" id="3.30.160.60:FF:002343">
    <property type="entry name" value="Zinc finger protein 33A"/>
    <property type="match status" value="1"/>
</dbReference>
<evidence type="ECO:0000256" key="10">
    <source>
        <dbReference type="SAM" id="MobiDB-lite"/>
    </source>
</evidence>
<feature type="region of interest" description="Disordered" evidence="10">
    <location>
        <begin position="115"/>
        <end position="141"/>
    </location>
</feature>
<evidence type="ECO:0000313" key="13">
    <source>
        <dbReference type="Ensembl" id="ENSORLP00020008272.1"/>
    </source>
</evidence>
<reference evidence="13 14" key="2">
    <citation type="submission" date="2017-04" db="EMBL/GenBank/DDBJ databases">
        <title>CpG methylation of centromeres and impact of large insertions on vertebrate speciation.</title>
        <authorList>
            <person name="Ichikawa K."/>
            <person name="Yoshimura J."/>
            <person name="Morishita S."/>
        </authorList>
    </citation>
    <scope>NUCLEOTIDE SEQUENCE</scope>
    <source>
        <strain evidence="13 14">HNI</strain>
    </source>
</reference>
<evidence type="ECO:0000259" key="12">
    <source>
        <dbReference type="PROSITE" id="PS50157"/>
    </source>
</evidence>
<keyword evidence="7" id="KW-0804">Transcription</keyword>
<keyword evidence="8" id="KW-0539">Nucleus</keyword>
<feature type="compositionally biased region" description="Basic and acidic residues" evidence="10">
    <location>
        <begin position="353"/>
        <end position="362"/>
    </location>
</feature>
<evidence type="ECO:0000256" key="7">
    <source>
        <dbReference type="ARBA" id="ARBA00023163"/>
    </source>
</evidence>
<feature type="region of interest" description="Disordered" evidence="10">
    <location>
        <begin position="300"/>
        <end position="362"/>
    </location>
</feature>
<comment type="subcellular location">
    <subcellularLocation>
        <location evidence="1">Nucleus</location>
    </subcellularLocation>
</comment>
<dbReference type="GO" id="GO:0008270">
    <property type="term" value="F:zinc ion binding"/>
    <property type="evidence" value="ECO:0007669"/>
    <property type="project" value="UniProtKB-KW"/>
</dbReference>
<reference key="1">
    <citation type="journal article" date="2007" name="Nature">
        <title>The medaka draft genome and insights into vertebrate genome evolution.</title>
        <authorList>
            <person name="Kasahara M."/>
            <person name="Naruse K."/>
            <person name="Sasaki S."/>
            <person name="Nakatani Y."/>
            <person name="Qu W."/>
            <person name="Ahsan B."/>
            <person name="Yamada T."/>
            <person name="Nagayasu Y."/>
            <person name="Doi K."/>
            <person name="Kasai Y."/>
            <person name="Jindo T."/>
            <person name="Kobayashi D."/>
            <person name="Shimada A."/>
            <person name="Toyoda A."/>
            <person name="Kuroki Y."/>
            <person name="Fujiyama A."/>
            <person name="Sasaki T."/>
            <person name="Shimizu A."/>
            <person name="Asakawa S."/>
            <person name="Shimizu N."/>
            <person name="Hashimoto S."/>
            <person name="Yang J."/>
            <person name="Lee Y."/>
            <person name="Matsushima K."/>
            <person name="Sugano S."/>
            <person name="Sakaizumi M."/>
            <person name="Narita T."/>
            <person name="Ohishi K."/>
            <person name="Haga S."/>
            <person name="Ohta F."/>
            <person name="Nomoto H."/>
            <person name="Nogata K."/>
            <person name="Morishita T."/>
            <person name="Endo T."/>
            <person name="Shin-I T."/>
            <person name="Takeda H."/>
            <person name="Morishita S."/>
            <person name="Kohara Y."/>
        </authorList>
    </citation>
    <scope>NUCLEOTIDE SEQUENCE [LARGE SCALE GENOMIC DNA]</scope>
    <source>
        <strain>Hd-rR</strain>
    </source>
</reference>